<keyword evidence="1" id="KW-0472">Membrane</keyword>
<feature type="transmembrane region" description="Helical" evidence="1">
    <location>
        <begin position="38"/>
        <end position="57"/>
    </location>
</feature>
<feature type="transmembrane region" description="Helical" evidence="1">
    <location>
        <begin position="63"/>
        <end position="82"/>
    </location>
</feature>
<evidence type="ECO:0000313" key="2">
    <source>
        <dbReference type="EMBL" id="QQW50564.1"/>
    </source>
</evidence>
<organism evidence="2">
    <name type="scientific">Olisthodiscus luteus</name>
    <name type="common">Marine phytoflagellate</name>
    <dbReference type="NCBI Taxonomy" id="83000"/>
    <lineage>
        <taxon>Eukaryota</taxon>
        <taxon>Sar</taxon>
        <taxon>Stramenopiles</taxon>
        <taxon>Ochrophyta</taxon>
        <taxon>Olisthodiscophyceae</taxon>
        <taxon>Olisthodiscaceae</taxon>
        <taxon>Olisthodiscus</taxon>
    </lineage>
</organism>
<dbReference type="EMBL" id="MT859097">
    <property type="protein sequence ID" value="QQW50564.1"/>
    <property type="molecule type" value="Genomic_DNA"/>
</dbReference>
<keyword evidence="1" id="KW-0812">Transmembrane</keyword>
<dbReference type="InterPro" id="IPR010004">
    <property type="entry name" value="Uncharacterised_Ycf66"/>
</dbReference>
<protein>
    <submittedName>
        <fullName evidence="2">Conserved hypothetical plastid protein</fullName>
    </submittedName>
</protein>
<reference evidence="2" key="1">
    <citation type="journal article" date="2021" name="J. Phycol.">
        <title>Olisthodiscus represents a new class of Ochrophyta.</title>
        <authorList>
            <person name="Barcyte D."/>
            <person name="Eikrem W."/>
            <person name="Engesmo A."/>
            <person name="Seoane S."/>
            <person name="Wohlmann J."/>
            <person name="Horak A."/>
            <person name="Yurchenko T."/>
            <person name="Elias M."/>
        </authorList>
    </citation>
    <scope>NUCLEOTIDE SEQUENCE</scope>
    <source>
        <strain evidence="2">K-0444</strain>
    </source>
</reference>
<sequence>MINLTFGPNTFLGILLAFGVLLLYGIRLARPQMARDEDIFFSTLGIMASFILIMHGWRLDPVLLFSQVLIISLILALIWENIRLRGVIVSNLKKK</sequence>
<dbReference type="RefSeq" id="YP_010152903.1">
    <property type="nucleotide sequence ID" value="NC_057170.1"/>
</dbReference>
<dbReference type="AlphaFoldDB" id="A0A7U0KT47"/>
<feature type="transmembrane region" description="Helical" evidence="1">
    <location>
        <begin position="6"/>
        <end position="26"/>
    </location>
</feature>
<gene>
    <name evidence="2" type="primary">ycf66</name>
</gene>
<proteinExistence type="predicted"/>
<evidence type="ECO:0000256" key="1">
    <source>
        <dbReference type="SAM" id="Phobius"/>
    </source>
</evidence>
<dbReference type="Pfam" id="PF07444">
    <property type="entry name" value="Ycf66_N"/>
    <property type="match status" value="1"/>
</dbReference>
<keyword evidence="2" id="KW-0934">Plastid</keyword>
<geneLocation type="plastid" evidence="2"/>
<name>A0A7U0KT47_OLILU</name>
<dbReference type="GeneID" id="67154522"/>
<keyword evidence="1" id="KW-1133">Transmembrane helix</keyword>
<accession>A0A7U0KT47</accession>